<dbReference type="Pfam" id="PF00069">
    <property type="entry name" value="Pkinase"/>
    <property type="match status" value="1"/>
</dbReference>
<evidence type="ECO:0000256" key="12">
    <source>
        <dbReference type="RuleBase" id="RU367134"/>
    </source>
</evidence>
<proteinExistence type="inferred from homology"/>
<dbReference type="InterPro" id="IPR030616">
    <property type="entry name" value="Aur-like"/>
</dbReference>
<comment type="catalytic activity">
    <reaction evidence="8 12">
        <text>L-seryl-[protein] + ATP = O-phospho-L-seryl-[protein] + ADP + H(+)</text>
        <dbReference type="Rhea" id="RHEA:17989"/>
        <dbReference type="Rhea" id="RHEA-COMP:9863"/>
        <dbReference type="Rhea" id="RHEA-COMP:11604"/>
        <dbReference type="ChEBI" id="CHEBI:15378"/>
        <dbReference type="ChEBI" id="CHEBI:29999"/>
        <dbReference type="ChEBI" id="CHEBI:30616"/>
        <dbReference type="ChEBI" id="CHEBI:83421"/>
        <dbReference type="ChEBI" id="CHEBI:456216"/>
        <dbReference type="EC" id="2.7.11.1"/>
    </reaction>
</comment>
<dbReference type="FunFam" id="1.10.510.10:FF:000571">
    <property type="entry name" value="Maternal embryonic leucine zipper kinase"/>
    <property type="match status" value="1"/>
</dbReference>
<evidence type="ECO:0000256" key="10">
    <source>
        <dbReference type="PIRSR" id="PIRSR630616-2"/>
    </source>
</evidence>
<evidence type="ECO:0000256" key="2">
    <source>
        <dbReference type="ARBA" id="ARBA00022527"/>
    </source>
</evidence>
<evidence type="ECO:0000313" key="15">
    <source>
        <dbReference type="Proteomes" id="UP000035681"/>
    </source>
</evidence>
<dbReference type="CDD" id="cd14007">
    <property type="entry name" value="STKc_Aurora"/>
    <property type="match status" value="1"/>
</dbReference>
<feature type="region of interest" description="Disordered" evidence="13">
    <location>
        <begin position="1"/>
        <end position="28"/>
    </location>
</feature>
<evidence type="ECO:0000256" key="5">
    <source>
        <dbReference type="ARBA" id="ARBA00022777"/>
    </source>
</evidence>
<dbReference type="SUPFAM" id="SSF56112">
    <property type="entry name" value="Protein kinase-like (PK-like)"/>
    <property type="match status" value="1"/>
</dbReference>
<keyword evidence="6 10" id="KW-0067">ATP-binding</keyword>
<name>A0A0K0DWF0_STRER</name>
<dbReference type="FunFam" id="3.30.200.20:FF:000042">
    <property type="entry name" value="Aurora kinase A"/>
    <property type="match status" value="1"/>
</dbReference>
<sequence length="385" mass="45021">MNDTSTESSDEMHRTSQNDTSSDYYSDDEETSLSITDFIDEKISISPIEYVEMDDEIKDISCNKYLKTIEETEEIDTEALCHKINNIHSYKFDNKPFNMKTNKNKKKNFTMSDFIIGKPMGSGQFGRVYLAKTKKEQFICCLKIINMKKLNAHKYYKLLETEITNQQRLNHPNILQLYNWFQNNNKVILILECALYGSMANDMKMTEKGYYNAKIACKYTIQVTNALYYCHSLNVIHRDLKTENILLDHKKDVKLCDFGWSIQTKDKRKTFCGTAEYIPPEMLADRNEISYGKKIDVWALGILIFEMLSGETPFCGTSMEHILSKIKAGKFHMSCDIDVEARDLIRRLLKRDPEKRINLDDIIHHPWIQMYYPNTKSLNYCDESV</sequence>
<evidence type="ECO:0000256" key="4">
    <source>
        <dbReference type="ARBA" id="ARBA00022741"/>
    </source>
</evidence>
<feature type="binding site" evidence="10">
    <location>
        <position position="257"/>
    </location>
    <ligand>
        <name>ATP</name>
        <dbReference type="ChEBI" id="CHEBI:30616"/>
    </ligand>
</feature>
<dbReference type="GO" id="GO:0004674">
    <property type="term" value="F:protein serine/threonine kinase activity"/>
    <property type="evidence" value="ECO:0007669"/>
    <property type="project" value="UniProtKB-KW"/>
</dbReference>
<dbReference type="Gene3D" id="1.10.510.10">
    <property type="entry name" value="Transferase(Phosphotransferase) domain 1"/>
    <property type="match status" value="1"/>
</dbReference>
<dbReference type="WBParaSite" id="TCONS_00006178.p1">
    <property type="protein sequence ID" value="TCONS_00006178.p1"/>
    <property type="gene ID" value="XLOC_004353"/>
</dbReference>
<comment type="similarity">
    <text evidence="12">Belongs to the protein kinase superfamily. Ser/Thr protein kinase family. Aurora subfamily.</text>
</comment>
<comment type="catalytic activity">
    <reaction evidence="7 12">
        <text>L-threonyl-[protein] + ATP = O-phospho-L-threonyl-[protein] + ADP + H(+)</text>
        <dbReference type="Rhea" id="RHEA:46608"/>
        <dbReference type="Rhea" id="RHEA-COMP:11060"/>
        <dbReference type="Rhea" id="RHEA-COMP:11605"/>
        <dbReference type="ChEBI" id="CHEBI:15378"/>
        <dbReference type="ChEBI" id="CHEBI:30013"/>
        <dbReference type="ChEBI" id="CHEBI:30616"/>
        <dbReference type="ChEBI" id="CHEBI:61977"/>
        <dbReference type="ChEBI" id="CHEBI:456216"/>
        <dbReference type="EC" id="2.7.11.1"/>
    </reaction>
</comment>
<dbReference type="InterPro" id="IPR000719">
    <property type="entry name" value="Prot_kinase_dom"/>
</dbReference>
<organism evidence="16">
    <name type="scientific">Strongyloides stercoralis</name>
    <name type="common">Threadworm</name>
    <dbReference type="NCBI Taxonomy" id="6248"/>
    <lineage>
        <taxon>Eukaryota</taxon>
        <taxon>Metazoa</taxon>
        <taxon>Ecdysozoa</taxon>
        <taxon>Nematoda</taxon>
        <taxon>Chromadorea</taxon>
        <taxon>Rhabditida</taxon>
        <taxon>Tylenchina</taxon>
        <taxon>Panagrolaimomorpha</taxon>
        <taxon>Strongyloidoidea</taxon>
        <taxon>Strongyloididae</taxon>
        <taxon>Strongyloides</taxon>
    </lineage>
</organism>
<evidence type="ECO:0000256" key="6">
    <source>
        <dbReference type="ARBA" id="ARBA00022840"/>
    </source>
</evidence>
<evidence type="ECO:0000256" key="1">
    <source>
        <dbReference type="ARBA" id="ARBA00001946"/>
    </source>
</evidence>
<keyword evidence="2 12" id="KW-0723">Serine/threonine-protein kinase</keyword>
<evidence type="ECO:0000256" key="3">
    <source>
        <dbReference type="ARBA" id="ARBA00022679"/>
    </source>
</evidence>
<evidence type="ECO:0000256" key="7">
    <source>
        <dbReference type="ARBA" id="ARBA00047899"/>
    </source>
</evidence>
<dbReference type="EC" id="2.7.11.1" evidence="12"/>
<feature type="binding site" evidence="10">
    <location>
        <begin position="192"/>
        <end position="194"/>
    </location>
    <ligand>
        <name>ATP</name>
        <dbReference type="ChEBI" id="CHEBI:30616"/>
    </ligand>
</feature>
<keyword evidence="5 12" id="KW-0418">Kinase</keyword>
<feature type="cross-link" description="Glycyl lysine isopeptide (Lys-Gly) (interchain with G-Cter in SUMO2)" evidence="11">
    <location>
        <position position="241"/>
    </location>
</feature>
<keyword evidence="15" id="KW-1185">Reference proteome</keyword>
<dbReference type="PROSITE" id="PS00108">
    <property type="entry name" value="PROTEIN_KINASE_ST"/>
    <property type="match status" value="1"/>
</dbReference>
<evidence type="ECO:0000256" key="11">
    <source>
        <dbReference type="PIRSR" id="PIRSR630616-3"/>
    </source>
</evidence>
<feature type="binding site" evidence="10">
    <location>
        <begin position="243"/>
        <end position="244"/>
    </location>
    <ligand>
        <name>ATP</name>
        <dbReference type="ChEBI" id="CHEBI:30616"/>
    </ligand>
</feature>
<dbReference type="AlphaFoldDB" id="A0A0K0DWF0"/>
<dbReference type="InterPro" id="IPR008271">
    <property type="entry name" value="Ser/Thr_kinase_AS"/>
</dbReference>
<evidence type="ECO:0000256" key="8">
    <source>
        <dbReference type="ARBA" id="ARBA00048679"/>
    </source>
</evidence>
<dbReference type="InterPro" id="IPR011009">
    <property type="entry name" value="Kinase-like_dom_sf"/>
</dbReference>
<feature type="binding site" evidence="10">
    <location>
        <position position="143"/>
    </location>
    <ligand>
        <name>ATP</name>
        <dbReference type="ChEBI" id="CHEBI:30616"/>
    </ligand>
</feature>
<dbReference type="WBParaSite" id="SSTP_0000156600.1">
    <property type="protein sequence ID" value="SSTP_0000156600.1"/>
    <property type="gene ID" value="SSTP_0000156600"/>
</dbReference>
<keyword evidence="4 10" id="KW-0547">Nucleotide-binding</keyword>
<evidence type="ECO:0000259" key="14">
    <source>
        <dbReference type="PROSITE" id="PS50011"/>
    </source>
</evidence>
<feature type="active site" description="Proton acceptor" evidence="9">
    <location>
        <position position="239"/>
    </location>
</feature>
<dbReference type="SMART" id="SM00220">
    <property type="entry name" value="S_TKc"/>
    <property type="match status" value="1"/>
</dbReference>
<feature type="domain" description="Protein kinase" evidence="14">
    <location>
        <begin position="114"/>
        <end position="368"/>
    </location>
</feature>
<keyword evidence="3 12" id="KW-0808">Transferase</keyword>
<dbReference type="Proteomes" id="UP000035681">
    <property type="component" value="Unplaced"/>
</dbReference>
<dbReference type="STRING" id="6248.A0A0K0DWF0"/>
<dbReference type="PROSITE" id="PS50011">
    <property type="entry name" value="PROTEIN_KINASE_DOM"/>
    <property type="match status" value="1"/>
</dbReference>
<dbReference type="GO" id="GO:0005524">
    <property type="term" value="F:ATP binding"/>
    <property type="evidence" value="ECO:0007669"/>
    <property type="project" value="UniProtKB-UniRule"/>
</dbReference>
<dbReference type="PANTHER" id="PTHR24350">
    <property type="entry name" value="SERINE/THREONINE-PROTEIN KINASE IAL-RELATED"/>
    <property type="match status" value="1"/>
</dbReference>
<protein>
    <recommendedName>
        <fullName evidence="12">Aurora kinase</fullName>
        <ecNumber evidence="12">2.7.11.1</ecNumber>
    </recommendedName>
</protein>
<evidence type="ECO:0000256" key="13">
    <source>
        <dbReference type="SAM" id="MobiDB-lite"/>
    </source>
</evidence>
<reference evidence="16" key="1">
    <citation type="submission" date="2015-08" db="UniProtKB">
        <authorList>
            <consortium name="WormBaseParasite"/>
        </authorList>
    </citation>
    <scope>IDENTIFICATION</scope>
</reference>
<evidence type="ECO:0000313" key="16">
    <source>
        <dbReference type="WBParaSite" id="SSTP_0000156600.1"/>
    </source>
</evidence>
<comment type="cofactor">
    <cofactor evidence="1">
        <name>Mg(2+)</name>
        <dbReference type="ChEBI" id="CHEBI:18420"/>
    </cofactor>
</comment>
<accession>A0A0K0DWF0</accession>
<dbReference type="Gene3D" id="3.30.200.20">
    <property type="entry name" value="Phosphorylase Kinase, domain 1"/>
    <property type="match status" value="1"/>
</dbReference>
<evidence type="ECO:0000256" key="9">
    <source>
        <dbReference type="PIRSR" id="PIRSR630616-1"/>
    </source>
</evidence>